<comment type="caution">
    <text evidence="3">The sequence shown here is derived from an EMBL/GenBank/DDBJ whole genome shotgun (WGS) entry which is preliminary data.</text>
</comment>
<accession>A0A835XLV5</accession>
<evidence type="ECO:0000256" key="1">
    <source>
        <dbReference type="SAM" id="MobiDB-lite"/>
    </source>
</evidence>
<evidence type="ECO:0000256" key="2">
    <source>
        <dbReference type="SAM" id="Phobius"/>
    </source>
</evidence>
<evidence type="ECO:0000313" key="3">
    <source>
        <dbReference type="EMBL" id="KAG2485183.1"/>
    </source>
</evidence>
<organism evidence="3 4">
    <name type="scientific">Edaphochlamys debaryana</name>
    <dbReference type="NCBI Taxonomy" id="47281"/>
    <lineage>
        <taxon>Eukaryota</taxon>
        <taxon>Viridiplantae</taxon>
        <taxon>Chlorophyta</taxon>
        <taxon>core chlorophytes</taxon>
        <taxon>Chlorophyceae</taxon>
        <taxon>CS clade</taxon>
        <taxon>Chlamydomonadales</taxon>
        <taxon>Chlamydomonadales incertae sedis</taxon>
        <taxon>Edaphochlamys</taxon>
    </lineage>
</organism>
<gene>
    <name evidence="3" type="ORF">HYH03_016072</name>
</gene>
<keyword evidence="4" id="KW-1185">Reference proteome</keyword>
<dbReference type="AlphaFoldDB" id="A0A835XLV5"/>
<proteinExistence type="predicted"/>
<keyword evidence="2" id="KW-0472">Membrane</keyword>
<feature type="region of interest" description="Disordered" evidence="1">
    <location>
        <begin position="53"/>
        <end position="125"/>
    </location>
</feature>
<evidence type="ECO:0000313" key="4">
    <source>
        <dbReference type="Proteomes" id="UP000612055"/>
    </source>
</evidence>
<protein>
    <submittedName>
        <fullName evidence="3">Uncharacterized protein</fullName>
    </submittedName>
</protein>
<feature type="transmembrane region" description="Helical" evidence="2">
    <location>
        <begin position="12"/>
        <end position="29"/>
    </location>
</feature>
<keyword evidence="2" id="KW-0812">Transmembrane</keyword>
<dbReference type="OrthoDB" id="551475at2759"/>
<dbReference type="EMBL" id="JAEHOE010000134">
    <property type="protein sequence ID" value="KAG2485183.1"/>
    <property type="molecule type" value="Genomic_DNA"/>
</dbReference>
<reference evidence="3" key="1">
    <citation type="journal article" date="2020" name="bioRxiv">
        <title>Comparative genomics of Chlamydomonas.</title>
        <authorList>
            <person name="Craig R.J."/>
            <person name="Hasan A.R."/>
            <person name="Ness R.W."/>
            <person name="Keightley P.D."/>
        </authorList>
    </citation>
    <scope>NUCLEOTIDE SEQUENCE</scope>
    <source>
        <strain evidence="3">CCAP 11/70</strain>
    </source>
</reference>
<sequence>MIICLGPVCIPLWGLLPFLVGLLHSYGYLKWFKKEWVTYRYWKQRVWGPKPVPAGSAAAGASGSGGAGGAGGAGGSKGGVDAGGASAAAAGGGGGKRQSTAATDGAPAAVSAGGEPAAEGSKKDR</sequence>
<dbReference type="Proteomes" id="UP000612055">
    <property type="component" value="Unassembled WGS sequence"/>
</dbReference>
<keyword evidence="2" id="KW-1133">Transmembrane helix</keyword>
<feature type="compositionally biased region" description="Gly residues" evidence="1">
    <location>
        <begin position="62"/>
        <end position="82"/>
    </location>
</feature>
<name>A0A835XLV5_9CHLO</name>